<sequence>MALREERQPAKHPLTTPSGQSAYDRERTFEMVANLPLLSGSNLPSVANTRSLAKKRNEQA</sequence>
<name>A0ABP7SM62_9SPHN</name>
<gene>
    <name evidence="2" type="ORF">GCM10022280_09310</name>
</gene>
<dbReference type="Proteomes" id="UP001500235">
    <property type="component" value="Unassembled WGS sequence"/>
</dbReference>
<accession>A0ABP7SM62</accession>
<reference evidence="3" key="1">
    <citation type="journal article" date="2019" name="Int. J. Syst. Evol. Microbiol.">
        <title>The Global Catalogue of Microorganisms (GCM) 10K type strain sequencing project: providing services to taxonomists for standard genome sequencing and annotation.</title>
        <authorList>
            <consortium name="The Broad Institute Genomics Platform"/>
            <consortium name="The Broad Institute Genome Sequencing Center for Infectious Disease"/>
            <person name="Wu L."/>
            <person name="Ma J."/>
        </authorList>
    </citation>
    <scope>NUCLEOTIDE SEQUENCE [LARGE SCALE GENOMIC DNA]</scope>
    <source>
        <strain evidence="3">JCM 17563</strain>
    </source>
</reference>
<feature type="region of interest" description="Disordered" evidence="1">
    <location>
        <begin position="39"/>
        <end position="60"/>
    </location>
</feature>
<organism evidence="2 3">
    <name type="scientific">Sphingomonas swuensis</name>
    <dbReference type="NCBI Taxonomy" id="977800"/>
    <lineage>
        <taxon>Bacteria</taxon>
        <taxon>Pseudomonadati</taxon>
        <taxon>Pseudomonadota</taxon>
        <taxon>Alphaproteobacteria</taxon>
        <taxon>Sphingomonadales</taxon>
        <taxon>Sphingomonadaceae</taxon>
        <taxon>Sphingomonas</taxon>
    </lineage>
</organism>
<proteinExistence type="predicted"/>
<feature type="region of interest" description="Disordered" evidence="1">
    <location>
        <begin position="1"/>
        <end position="25"/>
    </location>
</feature>
<comment type="caution">
    <text evidence="2">The sequence shown here is derived from an EMBL/GenBank/DDBJ whole genome shotgun (WGS) entry which is preliminary data.</text>
</comment>
<evidence type="ECO:0000256" key="1">
    <source>
        <dbReference type="SAM" id="MobiDB-lite"/>
    </source>
</evidence>
<evidence type="ECO:0000313" key="2">
    <source>
        <dbReference type="EMBL" id="GAA4013252.1"/>
    </source>
</evidence>
<evidence type="ECO:0000313" key="3">
    <source>
        <dbReference type="Proteomes" id="UP001500235"/>
    </source>
</evidence>
<keyword evidence="3" id="KW-1185">Reference proteome</keyword>
<evidence type="ECO:0008006" key="4">
    <source>
        <dbReference type="Google" id="ProtNLM"/>
    </source>
</evidence>
<protein>
    <recommendedName>
        <fullName evidence="4">Transposase</fullName>
    </recommendedName>
</protein>
<dbReference type="EMBL" id="BAABBQ010000001">
    <property type="protein sequence ID" value="GAA4013252.1"/>
    <property type="molecule type" value="Genomic_DNA"/>
</dbReference>